<proteinExistence type="predicted"/>
<sequence>MKLNETSIPEALKNFDDLPDSAQVRLPVLTGLYGCSPATIWRCVKAGIIPQPEKLTPRTSSWNVGKLRKARNNNQGV</sequence>
<evidence type="ECO:0000313" key="1">
    <source>
        <dbReference type="EMBL" id="SEN42971.1"/>
    </source>
</evidence>
<dbReference type="EMBL" id="FOCP01000018">
    <property type="protein sequence ID" value="SEN42971.1"/>
    <property type="molecule type" value="Genomic_DNA"/>
</dbReference>
<evidence type="ECO:0008006" key="3">
    <source>
        <dbReference type="Google" id="ProtNLM"/>
    </source>
</evidence>
<evidence type="ECO:0000313" key="2">
    <source>
        <dbReference type="Proteomes" id="UP000199459"/>
    </source>
</evidence>
<dbReference type="OrthoDB" id="5298532at2"/>
<gene>
    <name evidence="1" type="ORF">SAMN05216325_1188</name>
</gene>
<organism evidence="1 2">
    <name type="scientific">Nitrosomonas marina</name>
    <dbReference type="NCBI Taxonomy" id="917"/>
    <lineage>
        <taxon>Bacteria</taxon>
        <taxon>Pseudomonadati</taxon>
        <taxon>Pseudomonadota</taxon>
        <taxon>Betaproteobacteria</taxon>
        <taxon>Nitrosomonadales</taxon>
        <taxon>Nitrosomonadaceae</taxon>
        <taxon>Nitrosomonas</taxon>
    </lineage>
</organism>
<accession>A0A1H8GFN9</accession>
<dbReference type="AlphaFoldDB" id="A0A1H8GFN9"/>
<dbReference type="Proteomes" id="UP000199459">
    <property type="component" value="Unassembled WGS sequence"/>
</dbReference>
<dbReference type="RefSeq" id="WP_090633285.1">
    <property type="nucleotide sequence ID" value="NZ_FOCP01000018.1"/>
</dbReference>
<protein>
    <recommendedName>
        <fullName evidence="3">Transcriptional regulator, AlpA family</fullName>
    </recommendedName>
</protein>
<name>A0A1H8GFN9_9PROT</name>
<reference evidence="1 2" key="1">
    <citation type="submission" date="2016-10" db="EMBL/GenBank/DDBJ databases">
        <authorList>
            <person name="de Groot N.N."/>
        </authorList>
    </citation>
    <scope>NUCLEOTIDE SEQUENCE [LARGE SCALE GENOMIC DNA]</scope>
    <source>
        <strain evidence="1 2">Nm22</strain>
    </source>
</reference>